<evidence type="ECO:0000313" key="3">
    <source>
        <dbReference type="Proteomes" id="UP000656813"/>
    </source>
</evidence>
<dbReference type="GO" id="GO:0008999">
    <property type="term" value="F:protein-N-terminal-alanine acetyltransferase activity"/>
    <property type="evidence" value="ECO:0007669"/>
    <property type="project" value="TreeGrafter"/>
</dbReference>
<accession>A0A8J2ZVN7</accession>
<protein>
    <submittedName>
        <fullName evidence="2">Alanine acetyltransferase</fullName>
    </submittedName>
</protein>
<reference evidence="2" key="1">
    <citation type="journal article" date="2014" name="Int. J. Syst. Evol. Microbiol.">
        <title>Complete genome sequence of Corynebacterium casei LMG S-19264T (=DSM 44701T), isolated from a smear-ripened cheese.</title>
        <authorList>
            <consortium name="US DOE Joint Genome Institute (JGI-PGF)"/>
            <person name="Walter F."/>
            <person name="Albersmeier A."/>
            <person name="Kalinowski J."/>
            <person name="Ruckert C."/>
        </authorList>
    </citation>
    <scope>NUCLEOTIDE SEQUENCE</scope>
    <source>
        <strain evidence="2">CGMCC 1.12777</strain>
    </source>
</reference>
<dbReference type="RefSeq" id="WP_188497065.1">
    <property type="nucleotide sequence ID" value="NZ_BMFV01000011.1"/>
</dbReference>
<evidence type="ECO:0000313" key="2">
    <source>
        <dbReference type="EMBL" id="GGH80870.1"/>
    </source>
</evidence>
<name>A0A8J2ZVN7_9BACL</name>
<dbReference type="Proteomes" id="UP000656813">
    <property type="component" value="Unassembled WGS sequence"/>
</dbReference>
<dbReference type="Pfam" id="PF13302">
    <property type="entry name" value="Acetyltransf_3"/>
    <property type="match status" value="1"/>
</dbReference>
<dbReference type="Gene3D" id="3.40.630.30">
    <property type="match status" value="1"/>
</dbReference>
<dbReference type="AlphaFoldDB" id="A0A8J2ZVN7"/>
<dbReference type="InterPro" id="IPR016181">
    <property type="entry name" value="Acyl_CoA_acyltransferase"/>
</dbReference>
<reference evidence="2" key="2">
    <citation type="submission" date="2020-09" db="EMBL/GenBank/DDBJ databases">
        <authorList>
            <person name="Sun Q."/>
            <person name="Zhou Y."/>
        </authorList>
    </citation>
    <scope>NUCLEOTIDE SEQUENCE</scope>
    <source>
        <strain evidence="2">CGMCC 1.12777</strain>
    </source>
</reference>
<dbReference type="PROSITE" id="PS51186">
    <property type="entry name" value="GNAT"/>
    <property type="match status" value="1"/>
</dbReference>
<feature type="domain" description="N-acetyltransferase" evidence="1">
    <location>
        <begin position="13"/>
        <end position="173"/>
    </location>
</feature>
<sequence>MIQAFPTFSTERLTFGPIGYQDVHHIFQLFSDPDTMKFDGGQTMSTLDEAQEFIQFYSVFRPEFPILRWAIRDKETGTFYGTGGFYKMDLKNEKAELGGEILKNHWNKGIATEAIKGMLAFGFEGANLNRITALVSPKNSAAQALIKKSGFTYEGCLRQWERWGTEWMDLTIYSLLKKEWQK</sequence>
<comment type="caution">
    <text evidence="2">The sequence shown here is derived from an EMBL/GenBank/DDBJ whole genome shotgun (WGS) entry which is preliminary data.</text>
</comment>
<dbReference type="PANTHER" id="PTHR43792">
    <property type="entry name" value="GNAT FAMILY, PUTATIVE (AFU_ORTHOLOGUE AFUA_3G00765)-RELATED-RELATED"/>
    <property type="match status" value="1"/>
</dbReference>
<dbReference type="GO" id="GO:0005737">
    <property type="term" value="C:cytoplasm"/>
    <property type="evidence" value="ECO:0007669"/>
    <property type="project" value="TreeGrafter"/>
</dbReference>
<dbReference type="InterPro" id="IPR051531">
    <property type="entry name" value="N-acetyltransferase"/>
</dbReference>
<gene>
    <name evidence="2" type="ORF">GCM10007096_17920</name>
</gene>
<dbReference type="EMBL" id="BMFV01000011">
    <property type="protein sequence ID" value="GGH80870.1"/>
    <property type="molecule type" value="Genomic_DNA"/>
</dbReference>
<dbReference type="InterPro" id="IPR000182">
    <property type="entry name" value="GNAT_dom"/>
</dbReference>
<evidence type="ECO:0000259" key="1">
    <source>
        <dbReference type="PROSITE" id="PS51186"/>
    </source>
</evidence>
<keyword evidence="3" id="KW-1185">Reference proteome</keyword>
<organism evidence="2 3">
    <name type="scientific">Pullulanibacillus pueri</name>
    <dbReference type="NCBI Taxonomy" id="1437324"/>
    <lineage>
        <taxon>Bacteria</taxon>
        <taxon>Bacillati</taxon>
        <taxon>Bacillota</taxon>
        <taxon>Bacilli</taxon>
        <taxon>Bacillales</taxon>
        <taxon>Sporolactobacillaceae</taxon>
        <taxon>Pullulanibacillus</taxon>
    </lineage>
</organism>
<dbReference type="SUPFAM" id="SSF55729">
    <property type="entry name" value="Acyl-CoA N-acyltransferases (Nat)"/>
    <property type="match status" value="1"/>
</dbReference>
<proteinExistence type="predicted"/>
<dbReference type="PANTHER" id="PTHR43792:SF9">
    <property type="entry name" value="RIBOSOMAL-PROTEIN-ALANINE ACETYLTRANSFERASE"/>
    <property type="match status" value="1"/>
</dbReference>